<organism evidence="4 5">
    <name type="scientific">Pontibacter ummariensis</name>
    <dbReference type="NCBI Taxonomy" id="1610492"/>
    <lineage>
        <taxon>Bacteria</taxon>
        <taxon>Pseudomonadati</taxon>
        <taxon>Bacteroidota</taxon>
        <taxon>Cytophagia</taxon>
        <taxon>Cytophagales</taxon>
        <taxon>Hymenobacteraceae</taxon>
        <taxon>Pontibacter</taxon>
    </lineage>
</organism>
<dbReference type="RefSeq" id="WP_089318568.1">
    <property type="nucleotide sequence ID" value="NZ_FZOQ01000005.1"/>
</dbReference>
<dbReference type="GO" id="GO:0005737">
    <property type="term" value="C:cytoplasm"/>
    <property type="evidence" value="ECO:0007669"/>
    <property type="project" value="TreeGrafter"/>
</dbReference>
<dbReference type="InterPro" id="IPR007694">
    <property type="entry name" value="DNA_helicase_DnaB-like_C"/>
</dbReference>
<dbReference type="InterPro" id="IPR050219">
    <property type="entry name" value="DnaG_primase"/>
</dbReference>
<dbReference type="GO" id="GO:0006269">
    <property type="term" value="P:DNA replication, synthesis of primer"/>
    <property type="evidence" value="ECO:0007669"/>
    <property type="project" value="TreeGrafter"/>
</dbReference>
<feature type="domain" description="SF4 helicase" evidence="2">
    <location>
        <begin position="657"/>
        <end position="796"/>
    </location>
</feature>
<dbReference type="Pfam" id="PF03796">
    <property type="entry name" value="DnaB_C"/>
    <property type="match status" value="1"/>
</dbReference>
<dbReference type="Gene3D" id="3.90.980.10">
    <property type="entry name" value="DNA primase, catalytic core, N-terminal domain"/>
    <property type="match status" value="1"/>
</dbReference>
<dbReference type="PANTHER" id="PTHR30313:SF2">
    <property type="entry name" value="DNA PRIMASE"/>
    <property type="match status" value="1"/>
</dbReference>
<dbReference type="Gene3D" id="3.40.50.300">
    <property type="entry name" value="P-loop containing nucleotide triphosphate hydrolases"/>
    <property type="match status" value="1"/>
</dbReference>
<dbReference type="GO" id="GO:0005524">
    <property type="term" value="F:ATP binding"/>
    <property type="evidence" value="ECO:0007669"/>
    <property type="project" value="InterPro"/>
</dbReference>
<protein>
    <submittedName>
        <fullName evidence="4">Toprim-like</fullName>
    </submittedName>
</protein>
<name>A0A239DVN7_9BACT</name>
<proteinExistence type="predicted"/>
<keyword evidence="5" id="KW-1185">Reference proteome</keyword>
<dbReference type="Pfam" id="PF08275">
    <property type="entry name" value="DNAG_N"/>
    <property type="match status" value="1"/>
</dbReference>
<dbReference type="Proteomes" id="UP000198432">
    <property type="component" value="Unassembled WGS sequence"/>
</dbReference>
<dbReference type="Pfam" id="PF13155">
    <property type="entry name" value="Toprim_2"/>
    <property type="match status" value="1"/>
</dbReference>
<evidence type="ECO:0000256" key="1">
    <source>
        <dbReference type="SAM" id="Coils"/>
    </source>
</evidence>
<sequence length="819" mass="92057">MSDVTSWINDELYPSLYDHVSLAFPEHRFEQYRYGWRSQAYLFGEPHRDRKDKTVISKKVPGRIMEHGGDSLTLVDYVIKRDNSTLVEALRKLASVAGIEMPGGNEYDEDAFKKYRQRAAVLEDANSYFAFCLVNSPAAVRYREYLDKRGYTADEVKQMELGYIPSLQKLYNHLQGDKKHQLSDIEDAFGVMQASIRPETRIGTTHQLTLPYRSGGSIKGFKFRALDEQVKPKYLNNPGLDKLGGFFNISSLKGDKDLVVVEGELDSLHATVKTIDNVVATGGSSINPEQVQDAKRKGARAITLCFDYEEDAKKQDEIARKIMRALDVLDQEEALKVYVATLPDLGNGKTDPDRLLKEAGVEALREVIRSASPSYEYRLQSIMAKYGAVEEEKGTLEAKDIDNLLDEVVAAAVKIKRPVERDIYIRLFITHGGISHYGITTESMAATVDRLQYKEDRAKQEQEFKKLLEDVKGLQGKGDVNKALDLLSRRSTEIKAKGREVEFSSLLLPVKEADITQRQRSKPDSLATGYSIGGEDLLLPSGAISIFAAPTSHGKTTVLVNVALNVVEAYPNKEFHIFSYEEDADSILINALNTYIGRPVADNNRKRIKDFYTSGDERYFTPGNASLFHSARQRFFNELVTPRRLNVHYSGYDSDTLLQAITYLHKTTNIGGVFIDYMQLLRKGTGFKFPSRQEELKQICLDLKDLSVETGLPIILGAQFNREVTSQLKIHPTKISEAGDIERVANLIVGFWNNNFKPIATDAELREINSKGCDSRDTIYTTVLKNRGGEVGTEDLWSFHGNSGKISNSHASYSEVYTM</sequence>
<dbReference type="InterPro" id="IPR027417">
    <property type="entry name" value="P-loop_NTPase"/>
</dbReference>
<dbReference type="OrthoDB" id="981506at2"/>
<feature type="coiled-coil region" evidence="1">
    <location>
        <begin position="450"/>
        <end position="477"/>
    </location>
</feature>
<dbReference type="InterPro" id="IPR037068">
    <property type="entry name" value="DNA_primase_core_N_sf"/>
</dbReference>
<feature type="domain" description="DNA primase DNAG catalytic core N-terminal" evidence="3">
    <location>
        <begin position="136"/>
        <end position="238"/>
    </location>
</feature>
<evidence type="ECO:0000313" key="4">
    <source>
        <dbReference type="EMBL" id="SNS36387.1"/>
    </source>
</evidence>
<dbReference type="EMBL" id="FZOQ01000005">
    <property type="protein sequence ID" value="SNS36387.1"/>
    <property type="molecule type" value="Genomic_DNA"/>
</dbReference>
<evidence type="ECO:0000259" key="3">
    <source>
        <dbReference type="Pfam" id="PF08275"/>
    </source>
</evidence>
<dbReference type="Gene3D" id="3.40.1360.10">
    <property type="match status" value="1"/>
</dbReference>
<dbReference type="PANTHER" id="PTHR30313">
    <property type="entry name" value="DNA PRIMASE"/>
    <property type="match status" value="1"/>
</dbReference>
<accession>A0A239DVN7</accession>
<dbReference type="SUPFAM" id="SSF52540">
    <property type="entry name" value="P-loop containing nucleoside triphosphate hydrolases"/>
    <property type="match status" value="1"/>
</dbReference>
<dbReference type="SUPFAM" id="SSF56731">
    <property type="entry name" value="DNA primase core"/>
    <property type="match status" value="1"/>
</dbReference>
<reference evidence="5" key="1">
    <citation type="submission" date="2017-06" db="EMBL/GenBank/DDBJ databases">
        <authorList>
            <person name="Varghese N."/>
            <person name="Submissions S."/>
        </authorList>
    </citation>
    <scope>NUCLEOTIDE SEQUENCE [LARGE SCALE GENOMIC DNA]</scope>
    <source>
        <strain evidence="5">NKM1</strain>
    </source>
</reference>
<dbReference type="GO" id="GO:0003678">
    <property type="term" value="F:DNA helicase activity"/>
    <property type="evidence" value="ECO:0007669"/>
    <property type="project" value="InterPro"/>
</dbReference>
<evidence type="ECO:0000259" key="2">
    <source>
        <dbReference type="Pfam" id="PF03796"/>
    </source>
</evidence>
<evidence type="ECO:0000313" key="5">
    <source>
        <dbReference type="Proteomes" id="UP000198432"/>
    </source>
</evidence>
<keyword evidence="1" id="KW-0175">Coiled coil</keyword>
<gene>
    <name evidence="4" type="ORF">SAMN06296052_105144</name>
</gene>
<dbReference type="AlphaFoldDB" id="A0A239DVN7"/>
<dbReference type="InterPro" id="IPR013264">
    <property type="entry name" value="DNAG_N"/>
</dbReference>